<name>A0D5L2_PARTE</name>
<feature type="transmembrane region" description="Helical" evidence="1">
    <location>
        <begin position="1240"/>
        <end position="1258"/>
    </location>
</feature>
<dbReference type="AlphaFoldDB" id="A0D5L2"/>
<reference evidence="3 4" key="1">
    <citation type="journal article" date="2006" name="Nature">
        <title>Global trends of whole-genome duplications revealed by the ciliate Paramecium tetraurelia.</title>
        <authorList>
            <consortium name="Genoscope"/>
            <person name="Aury J.-M."/>
            <person name="Jaillon O."/>
            <person name="Duret L."/>
            <person name="Noel B."/>
            <person name="Jubin C."/>
            <person name="Porcel B.M."/>
            <person name="Segurens B."/>
            <person name="Daubin V."/>
            <person name="Anthouard V."/>
            <person name="Aiach N."/>
            <person name="Arnaiz O."/>
            <person name="Billaut A."/>
            <person name="Beisson J."/>
            <person name="Blanc I."/>
            <person name="Bouhouche K."/>
            <person name="Camara F."/>
            <person name="Duharcourt S."/>
            <person name="Guigo R."/>
            <person name="Gogendeau D."/>
            <person name="Katinka M."/>
            <person name="Keller A.-M."/>
            <person name="Kissmehl R."/>
            <person name="Klotz C."/>
            <person name="Koll F."/>
            <person name="Le Moue A."/>
            <person name="Lepere C."/>
            <person name="Malinsky S."/>
            <person name="Nowacki M."/>
            <person name="Nowak J.K."/>
            <person name="Plattner H."/>
            <person name="Poulain J."/>
            <person name="Ruiz F."/>
            <person name="Serrano V."/>
            <person name="Zagulski M."/>
            <person name="Dessen P."/>
            <person name="Betermier M."/>
            <person name="Weissenbach J."/>
            <person name="Scarpelli C."/>
            <person name="Schachter V."/>
            <person name="Sperling L."/>
            <person name="Meyer E."/>
            <person name="Cohen J."/>
            <person name="Wincker P."/>
        </authorList>
    </citation>
    <scope>NUCLEOTIDE SEQUENCE [LARGE SCALE GENOMIC DNA]</scope>
    <source>
        <strain evidence="3 4">Stock d4-2</strain>
    </source>
</reference>
<organism evidence="3 4">
    <name type="scientific">Paramecium tetraurelia</name>
    <dbReference type="NCBI Taxonomy" id="5888"/>
    <lineage>
        <taxon>Eukaryota</taxon>
        <taxon>Sar</taxon>
        <taxon>Alveolata</taxon>
        <taxon>Ciliophora</taxon>
        <taxon>Intramacronucleata</taxon>
        <taxon>Oligohymenophorea</taxon>
        <taxon>Peniculida</taxon>
        <taxon>Parameciidae</taxon>
        <taxon>Paramecium</taxon>
    </lineage>
</organism>
<dbReference type="HOGENOM" id="CLU_264320_0_0_1"/>
<dbReference type="Proteomes" id="UP000000600">
    <property type="component" value="Unassembled WGS sequence"/>
</dbReference>
<dbReference type="OMA" id="NSCYNAF"/>
<feature type="signal peptide" evidence="2">
    <location>
        <begin position="1"/>
        <end position="21"/>
    </location>
</feature>
<evidence type="ECO:0000256" key="1">
    <source>
        <dbReference type="SAM" id="Phobius"/>
    </source>
</evidence>
<dbReference type="GeneID" id="5031510"/>
<dbReference type="RefSeq" id="XP_001445726.1">
    <property type="nucleotide sequence ID" value="XM_001445689.1"/>
</dbReference>
<evidence type="ECO:0000256" key="2">
    <source>
        <dbReference type="SAM" id="SignalP"/>
    </source>
</evidence>
<dbReference type="OrthoDB" id="307367at2759"/>
<accession>A0D5L2</accession>
<dbReference type="InParanoid" id="A0D5L2"/>
<keyword evidence="1" id="KW-0472">Membrane</keyword>
<gene>
    <name evidence="3" type="ORF">GSPATT00013759001</name>
</gene>
<dbReference type="KEGG" id="ptm:GSPATT00013759001"/>
<sequence>MNFICLFISVWFCFICQEVAKVQFSDEQYLYFLENERHYIEENMLGIHFENDEDLKQKFFNYSSQKLIEKYQEFDLGLDDNAKTFKFFSHQGKYIDICFLQHSSIDCRIRINNTLYNEGLIVNQINSSYISLPSNSCYNAFYIEDEAFLINCLNPNNQIEYILLNQQSEIQDQITVNQPLSCNLDSKFKSNKLLINSLNCSVSIFLIIEIDQLEGRLQFNKNFTNVHEQETFPTHSMLIDIKLCEQDQIILIFSTFICTYNLENQSLNIIESSYQPWFLYIQDSCFPYKMNGQLHLSSSEIQLYPFLNSKINLESQIKCIYQAERNFIFLYEGWAEVSFETIFGEKILNIKQICKLNTLPFLMTLDQNNKIQFYRVLFLTKGIKYQGLPFFGLSYKTSLRHSSIKLFSYYSINQYSIIYPMKIELIGDLYITNDKISRNTLIINYIKLSKSIPLYLDLESNQEDVFQDFRNYTIYTHHKDLPIKKILKIISLEINFIAIIYEDKFGKIYVHLKNNEIEQNKLIMSKNSDVQVEFIYEIIDQITIFIICKHQIMQFQIVAKNDIVLLDTSRSQLDIQECKVDQKKLICLLDDYTVYAYQYQNWYKYFSETTMHLQEFLKQQQNKYNDFRIPLLYIDHKTCTIKIMPLKPYQHFVLIKANGQILLSHIFVPYQRILLILQKDNLISLELYYFCTNEILHLYQMPLYQFTIIFPIEIKFLYKLFSIITQKDEKEYLFTYDITQQAKSCLQSITKMYDYYENFNLIDGTGITSQILPDQIIINYPYYSIKLKQTKKTDYSTINFDVQFQANSFIYSIPSNFSIHLNLINSENSLRFKIDAQQQILKVNNQYEITNLDSIYGSVNNLHLGSNCKGFLSSPIQLIKRVELDHCIDIYQQFCLVSNSMIIVDYISQNQTLKFLNGVEALNKIIKFSDNLLIVYNSIDQQIHLFSASGNKLIQKDINNKFEYIHLDSNHFNPNEMVINIVNNFVTLETVNFYSIYLINRESENHQMNLLCNTDYQAVQQTELLYKVDSSFIFLILTLDSLLKFEYCPRSENENAEQKKFGFNHQIVSFYILNSTYENQQIHLILILFNPKDIAYTFEFSFDLKESKIIKSLMRSQIIRYLNVNYQNFIKINDTNFILKGKQENSILSAYFYKINISSPIQIIDYYYKDEEFSDIDYYNETHFVLIKNNENSKTAQLIQIHNYQVHLENNCELVLHNDVSSLISPVFLTHIIQNESQTTIYLLMGNFLLILLICNKYQNIIKNRRI</sequence>
<keyword evidence="4" id="KW-1185">Reference proteome</keyword>
<feature type="chain" id="PRO_5002623587" description="Transmembrane protein" evidence="2">
    <location>
        <begin position="22"/>
        <end position="1267"/>
    </location>
</feature>
<keyword evidence="1" id="KW-0812">Transmembrane</keyword>
<protein>
    <recommendedName>
        <fullName evidence="5">Transmembrane protein</fullName>
    </recommendedName>
</protein>
<evidence type="ECO:0008006" key="5">
    <source>
        <dbReference type="Google" id="ProtNLM"/>
    </source>
</evidence>
<evidence type="ECO:0000313" key="4">
    <source>
        <dbReference type="Proteomes" id="UP000000600"/>
    </source>
</evidence>
<dbReference type="EMBL" id="CT868307">
    <property type="protein sequence ID" value="CAK78329.1"/>
    <property type="molecule type" value="Genomic_DNA"/>
</dbReference>
<keyword evidence="2" id="KW-0732">Signal</keyword>
<keyword evidence="1" id="KW-1133">Transmembrane helix</keyword>
<proteinExistence type="predicted"/>
<evidence type="ECO:0000313" key="3">
    <source>
        <dbReference type="EMBL" id="CAK78329.1"/>
    </source>
</evidence>